<sequence length="34" mass="4184">MDLYLDHPLHYILTIFSAIKNDFEPKFVDLWQLF</sequence>
<evidence type="ECO:0000313" key="1">
    <source>
        <dbReference type="EMBL" id="CRK81505.1"/>
    </source>
</evidence>
<name>A0A0U1NU58_9BACI</name>
<reference evidence="2" key="1">
    <citation type="submission" date="2015-05" db="EMBL/GenBank/DDBJ databases">
        <authorList>
            <person name="Urmite Genomes"/>
        </authorList>
    </citation>
    <scope>NUCLEOTIDE SEQUENCE [LARGE SCALE GENOMIC DNA]</scope>
    <source>
        <strain evidence="2">LF1</strain>
    </source>
</reference>
<gene>
    <name evidence="1" type="ORF">BN000_01409</name>
</gene>
<organism evidence="1 2">
    <name type="scientific">Neobacillus massiliamazoniensis</name>
    <dbReference type="NCBI Taxonomy" id="1499688"/>
    <lineage>
        <taxon>Bacteria</taxon>
        <taxon>Bacillati</taxon>
        <taxon>Bacillota</taxon>
        <taxon>Bacilli</taxon>
        <taxon>Bacillales</taxon>
        <taxon>Bacillaceae</taxon>
        <taxon>Neobacillus</taxon>
    </lineage>
</organism>
<dbReference type="AlphaFoldDB" id="A0A0U1NU58"/>
<dbReference type="Proteomes" id="UP000199087">
    <property type="component" value="Unassembled WGS sequence"/>
</dbReference>
<evidence type="ECO:0000313" key="2">
    <source>
        <dbReference type="Proteomes" id="UP000199087"/>
    </source>
</evidence>
<proteinExistence type="predicted"/>
<accession>A0A0U1NU58</accession>
<dbReference type="EMBL" id="CVRB01000001">
    <property type="protein sequence ID" value="CRK81505.1"/>
    <property type="molecule type" value="Genomic_DNA"/>
</dbReference>
<keyword evidence="2" id="KW-1185">Reference proteome</keyword>
<protein>
    <submittedName>
        <fullName evidence="1">Uncharacterized protein</fullName>
    </submittedName>
</protein>